<dbReference type="PIRSF" id="PIRSF006157">
    <property type="entry name" value="Doxgns_DODA"/>
    <property type="match status" value="1"/>
</dbReference>
<evidence type="ECO:0000313" key="8">
    <source>
        <dbReference type="Proteomes" id="UP000007177"/>
    </source>
</evidence>
<keyword evidence="7" id="KW-0223">Dioxygenase</keyword>
<dbReference type="EMBL" id="CP002987">
    <property type="protein sequence ID" value="AFA49963.1"/>
    <property type="molecule type" value="Genomic_DNA"/>
</dbReference>
<dbReference type="PANTHER" id="PTHR30096:SF0">
    <property type="entry name" value="4,5-DOPA DIOXYGENASE EXTRADIOL-LIKE PROTEIN"/>
    <property type="match status" value="1"/>
</dbReference>
<keyword evidence="3" id="KW-0479">Metal-binding</keyword>
<evidence type="ECO:0000256" key="3">
    <source>
        <dbReference type="ARBA" id="ARBA00022723"/>
    </source>
</evidence>
<evidence type="ECO:0000256" key="4">
    <source>
        <dbReference type="ARBA" id="ARBA00022833"/>
    </source>
</evidence>
<keyword evidence="5" id="KW-0560">Oxidoreductase</keyword>
<comment type="similarity">
    <text evidence="2">Belongs to the DODA-type extradiol aromatic ring-opening dioxygenase family.</text>
</comment>
<reference evidence="7 8" key="2">
    <citation type="journal article" date="2012" name="PLoS ONE">
        <title>An ancient pathway combining carbon dioxide fixation with the generation and utilization of a sodium ion gradient for ATP synthesis.</title>
        <authorList>
            <person name="Poehlein A."/>
            <person name="Schmidt S."/>
            <person name="Kaster A.K."/>
            <person name="Goenrich M."/>
            <person name="Vollmers J."/>
            <person name="Thurmer A."/>
            <person name="Bertsch J."/>
            <person name="Schuchmann K."/>
            <person name="Voigt B."/>
            <person name="Hecker M."/>
            <person name="Daniel R."/>
            <person name="Thauer R.K."/>
            <person name="Gottschalk G."/>
            <person name="Muller V."/>
        </authorList>
    </citation>
    <scope>NUCLEOTIDE SEQUENCE [LARGE SCALE GENOMIC DNA]</scope>
    <source>
        <strain evidence="8">ATCC 29683 / DSM 1030 / JCM 2381 / KCTC 1655 / WB1</strain>
    </source>
</reference>
<evidence type="ECO:0000256" key="2">
    <source>
        <dbReference type="ARBA" id="ARBA00007581"/>
    </source>
</evidence>
<accession>H6LK43</accession>
<keyword evidence="8" id="KW-1185">Reference proteome</keyword>
<proteinExistence type="inferred from homology"/>
<dbReference type="KEGG" id="awo:Awo_c32350"/>
<dbReference type="Pfam" id="PF02900">
    <property type="entry name" value="LigB"/>
    <property type="match status" value="1"/>
</dbReference>
<dbReference type="STRING" id="931626.Awo_c32350"/>
<keyword evidence="4" id="KW-0862">Zinc</keyword>
<evidence type="ECO:0000313" key="7">
    <source>
        <dbReference type="EMBL" id="AFA49963.1"/>
    </source>
</evidence>
<dbReference type="GO" id="GO:0008270">
    <property type="term" value="F:zinc ion binding"/>
    <property type="evidence" value="ECO:0007669"/>
    <property type="project" value="InterPro"/>
</dbReference>
<dbReference type="CDD" id="cd07363">
    <property type="entry name" value="45_DOPA_Dioxygenase"/>
    <property type="match status" value="1"/>
</dbReference>
<name>H6LK43_ACEWD</name>
<dbReference type="RefSeq" id="WP_014357559.1">
    <property type="nucleotide sequence ID" value="NC_016894.1"/>
</dbReference>
<dbReference type="SUPFAM" id="SSF53213">
    <property type="entry name" value="LigB-like"/>
    <property type="match status" value="1"/>
</dbReference>
<sequence>MNKKMPVLFIGHGSPMNAIENNEYTHGWEKIAKKIPKPKVILSISAHWYTDGTRINNSEKPGQVYDMYGFPDELYQVVYSVPGAPELAEATRNLISQTVKVDNSWGIDHGTWSVLRRMYPSAEIPVFQLSIDMNAAVETHYKIGQELTSLREQGVLILGSGNIVHNLARVNWQLEGGYPWADAFDGYIKQEIKKAEHQAIISYHSAGTSSQLAFFTLEHFYPLLYVLGASDTGDKIIVFNDSRTLGAISMTSYLIGETTID</sequence>
<dbReference type="InterPro" id="IPR004183">
    <property type="entry name" value="Xdiol_dOase_suB"/>
</dbReference>
<feature type="domain" description="Extradiol ring-cleavage dioxygenase class III enzyme subunit B" evidence="6">
    <location>
        <begin position="9"/>
        <end position="232"/>
    </location>
</feature>
<dbReference type="NCBIfam" id="NF007914">
    <property type="entry name" value="PRK10628.1"/>
    <property type="match status" value="1"/>
</dbReference>
<gene>
    <name evidence="7" type="primary">ligB2</name>
    <name evidence="7" type="ordered locus">Awo_c32350</name>
</gene>
<dbReference type="PANTHER" id="PTHR30096">
    <property type="entry name" value="4,5-DOPA DIOXYGENASE EXTRADIOL-LIKE PROTEIN"/>
    <property type="match status" value="1"/>
</dbReference>
<comment type="cofactor">
    <cofactor evidence="1">
        <name>Zn(2+)</name>
        <dbReference type="ChEBI" id="CHEBI:29105"/>
    </cofactor>
</comment>
<organism evidence="7 8">
    <name type="scientific">Acetobacterium woodii (strain ATCC 29683 / DSM 1030 / JCM 2381 / KCTC 1655 / WB1)</name>
    <dbReference type="NCBI Taxonomy" id="931626"/>
    <lineage>
        <taxon>Bacteria</taxon>
        <taxon>Bacillati</taxon>
        <taxon>Bacillota</taxon>
        <taxon>Clostridia</taxon>
        <taxon>Eubacteriales</taxon>
        <taxon>Eubacteriaceae</taxon>
        <taxon>Acetobacterium</taxon>
    </lineage>
</organism>
<dbReference type="OrthoDB" id="9790889at2"/>
<dbReference type="InterPro" id="IPR014436">
    <property type="entry name" value="Extradiol_dOase_DODA"/>
</dbReference>
<dbReference type="eggNOG" id="COG3384">
    <property type="taxonomic scope" value="Bacteria"/>
</dbReference>
<dbReference type="Gene3D" id="3.40.830.10">
    <property type="entry name" value="LigB-like"/>
    <property type="match status" value="1"/>
</dbReference>
<dbReference type="GO" id="GO:0008198">
    <property type="term" value="F:ferrous iron binding"/>
    <property type="evidence" value="ECO:0007669"/>
    <property type="project" value="InterPro"/>
</dbReference>
<dbReference type="Proteomes" id="UP000007177">
    <property type="component" value="Chromosome"/>
</dbReference>
<dbReference type="GO" id="GO:0016702">
    <property type="term" value="F:oxidoreductase activity, acting on single donors with incorporation of molecular oxygen, incorporation of two atoms of oxygen"/>
    <property type="evidence" value="ECO:0007669"/>
    <property type="project" value="UniProtKB-ARBA"/>
</dbReference>
<dbReference type="HOGENOM" id="CLU_046582_2_0_9"/>
<evidence type="ECO:0000256" key="5">
    <source>
        <dbReference type="ARBA" id="ARBA00023002"/>
    </source>
</evidence>
<protein>
    <submittedName>
        <fullName evidence="7">Extradiol ring-cleavage dioxygenase, class III enzyme, subunit B</fullName>
    </submittedName>
</protein>
<evidence type="ECO:0000256" key="1">
    <source>
        <dbReference type="ARBA" id="ARBA00001947"/>
    </source>
</evidence>
<evidence type="ECO:0000259" key="6">
    <source>
        <dbReference type="Pfam" id="PF02900"/>
    </source>
</evidence>
<dbReference type="AlphaFoldDB" id="H6LK43"/>
<reference evidence="8" key="1">
    <citation type="submission" date="2011-07" db="EMBL/GenBank/DDBJ databases">
        <title>Complete genome sequence of Acetobacterium woodii.</title>
        <authorList>
            <person name="Poehlein A."/>
            <person name="Schmidt S."/>
            <person name="Kaster A.-K."/>
            <person name="Goenrich M."/>
            <person name="Vollmers J."/>
            <person name="Thuermer A."/>
            <person name="Gottschalk G."/>
            <person name="Thauer R.K."/>
            <person name="Daniel R."/>
            <person name="Mueller V."/>
        </authorList>
    </citation>
    <scope>NUCLEOTIDE SEQUENCE [LARGE SCALE GENOMIC DNA]</scope>
    <source>
        <strain evidence="8">ATCC 29683 / DSM 1030 / JCM 2381 / KCTC 1655 / WB1</strain>
    </source>
</reference>